<dbReference type="InterPro" id="IPR011059">
    <property type="entry name" value="Metal-dep_hydrolase_composite"/>
</dbReference>
<comment type="similarity">
    <text evidence="1 5">Belongs to the metallo-dependent hydrolases superfamily. NagA family.</text>
</comment>
<feature type="binding site" evidence="7">
    <location>
        <position position="204"/>
    </location>
    <ligand>
        <name>Zn(2+)</name>
        <dbReference type="ChEBI" id="CHEBI:29105"/>
    </ligand>
</feature>
<dbReference type="NCBIfam" id="TIGR00221">
    <property type="entry name" value="nagA"/>
    <property type="match status" value="1"/>
</dbReference>
<keyword evidence="4 5" id="KW-0119">Carbohydrate metabolism</keyword>
<dbReference type="Gene3D" id="3.20.20.140">
    <property type="entry name" value="Metal-dependent hydrolases"/>
    <property type="match status" value="1"/>
</dbReference>
<dbReference type="Gene3D" id="2.30.40.10">
    <property type="entry name" value="Urease, subunit C, domain 1"/>
    <property type="match status" value="1"/>
</dbReference>
<evidence type="ECO:0000256" key="7">
    <source>
        <dbReference type="PIRSR" id="PIRSR038994-3"/>
    </source>
</evidence>
<dbReference type="SUPFAM" id="SSF51338">
    <property type="entry name" value="Composite domain of metallo-dependent hydrolases"/>
    <property type="match status" value="1"/>
</dbReference>
<evidence type="ECO:0000256" key="3">
    <source>
        <dbReference type="ARBA" id="ARBA00022801"/>
    </source>
</evidence>
<feature type="domain" description="Amidohydrolase-related" evidence="8">
    <location>
        <begin position="42"/>
        <end position="366"/>
    </location>
</feature>
<dbReference type="InterPro" id="IPR032466">
    <property type="entry name" value="Metal_Hydrolase"/>
</dbReference>
<evidence type="ECO:0000256" key="6">
    <source>
        <dbReference type="PIRSR" id="PIRSR038994-1"/>
    </source>
</evidence>
<dbReference type="GO" id="GO:0008448">
    <property type="term" value="F:N-acetylglucosamine-6-phosphate deacetylase activity"/>
    <property type="evidence" value="ECO:0007669"/>
    <property type="project" value="InterPro"/>
</dbReference>
<feature type="active site" description="Proton donor/acceptor" evidence="6">
    <location>
        <position position="261"/>
    </location>
</feature>
<keyword evidence="2 7" id="KW-0479">Metal-binding</keyword>
<dbReference type="PANTHER" id="PTHR11113">
    <property type="entry name" value="N-ACETYLGLUCOSAMINE-6-PHOSPHATE DEACETYLASE"/>
    <property type="match status" value="1"/>
</dbReference>
<dbReference type="SUPFAM" id="SSF51556">
    <property type="entry name" value="Metallo-dependent hydrolases"/>
    <property type="match status" value="1"/>
</dbReference>
<dbReference type="AlphaFoldDB" id="A0A117M2W3"/>
<proteinExistence type="inferred from homology"/>
<evidence type="ECO:0000256" key="5">
    <source>
        <dbReference type="PIRNR" id="PIRNR038994"/>
    </source>
</evidence>
<evidence type="ECO:0000256" key="2">
    <source>
        <dbReference type="ARBA" id="ARBA00022723"/>
    </source>
</evidence>
<dbReference type="PIRSF" id="PIRSF038994">
    <property type="entry name" value="NagA"/>
    <property type="match status" value="1"/>
</dbReference>
<gene>
    <name evidence="9" type="ORF">XD94_0508</name>
</gene>
<feature type="binding site" evidence="7">
    <location>
        <position position="183"/>
    </location>
    <ligand>
        <name>Zn(2+)</name>
        <dbReference type="ChEBI" id="CHEBI:29105"/>
    </ligand>
</feature>
<dbReference type="InterPro" id="IPR003764">
    <property type="entry name" value="GlcNAc_6-P_deAcase"/>
</dbReference>
<dbReference type="EMBL" id="LGGP01000063">
    <property type="protein sequence ID" value="KUK81357.1"/>
    <property type="molecule type" value="Genomic_DNA"/>
</dbReference>
<dbReference type="CDD" id="cd00854">
    <property type="entry name" value="NagA"/>
    <property type="match status" value="1"/>
</dbReference>
<dbReference type="Pfam" id="PF01979">
    <property type="entry name" value="Amidohydro_1"/>
    <property type="match status" value="1"/>
</dbReference>
<evidence type="ECO:0000259" key="8">
    <source>
        <dbReference type="Pfam" id="PF01979"/>
    </source>
</evidence>
<dbReference type="GO" id="GO:0006046">
    <property type="term" value="P:N-acetylglucosamine catabolic process"/>
    <property type="evidence" value="ECO:0007669"/>
    <property type="project" value="TreeGrafter"/>
</dbReference>
<evidence type="ECO:0000313" key="9">
    <source>
        <dbReference type="EMBL" id="KUK81357.1"/>
    </source>
</evidence>
<comment type="cofactor">
    <cofactor evidence="7">
        <name>a divalent metal cation</name>
        <dbReference type="ChEBI" id="CHEBI:60240"/>
    </cofactor>
    <text evidence="7">Binds 1 divalent metal cation per subunit.</text>
</comment>
<evidence type="ECO:0000256" key="1">
    <source>
        <dbReference type="ARBA" id="ARBA00010716"/>
    </source>
</evidence>
<dbReference type="PANTHER" id="PTHR11113:SF14">
    <property type="entry name" value="N-ACETYLGLUCOSAMINE-6-PHOSPHATE DEACETYLASE"/>
    <property type="match status" value="1"/>
</dbReference>
<sequence>MRFENVLVVDPIDGEFVGRVKIEGNVISKVERITGTMEYEGIIMPGFVDPHTHGSVGVDALSMNEKGLRKWEEFLYSQGVTYFLPTTMSSTPSAVLSAARTVKDYLDDNPETSVGGVHYEGPYLSLKRKGAQNPELIRRINLEEIEETLIEPVRLITIAPELERFSQAQDLIQKRNITVSLGHTDASFDDMERAYNQGCDRITHFPNGMNTLHHRDLGCVGAVLSLPFSVEMIMDGIHSLPGFVKLVYDIKGASKIMIVTDTIDATAMPDGEYELGGQKVILKNGRPRLEDGTIAAAVLVFSEAVRNFKTFTNCSLKELARVSSFNALSSLKIEDRGRLSRGYKADLVLLNEDLQVKQTVLGGRTVFKY</sequence>
<reference evidence="10" key="1">
    <citation type="journal article" date="2015" name="MBio">
        <title>Genome-Resolved Metagenomic Analysis Reveals Roles for Candidate Phyla and Other Microbial Community Members in Biogeochemical Transformations in Oil Reservoirs.</title>
        <authorList>
            <person name="Hu P."/>
            <person name="Tom L."/>
            <person name="Singh A."/>
            <person name="Thomas B.C."/>
            <person name="Baker B.J."/>
            <person name="Piceno Y.M."/>
            <person name="Andersen G.L."/>
            <person name="Banfield J.F."/>
        </authorList>
    </citation>
    <scope>NUCLEOTIDE SEQUENCE [LARGE SCALE GENOMIC DNA]</scope>
</reference>
<dbReference type="PATRIC" id="fig|1184387.3.peg.850"/>
<dbReference type="InterPro" id="IPR006680">
    <property type="entry name" value="Amidohydro-rel"/>
</dbReference>
<dbReference type="Proteomes" id="UP000054092">
    <property type="component" value="Unassembled WGS sequence"/>
</dbReference>
<dbReference type="GO" id="GO:0046872">
    <property type="term" value="F:metal ion binding"/>
    <property type="evidence" value="ECO:0007669"/>
    <property type="project" value="UniProtKB-KW"/>
</dbReference>
<name>A0A117M2W3_9BACT</name>
<organism evidence="9 10">
    <name type="scientific">Mesotoga prima</name>
    <dbReference type="NCBI Taxonomy" id="1184387"/>
    <lineage>
        <taxon>Bacteria</taxon>
        <taxon>Thermotogati</taxon>
        <taxon>Thermotogota</taxon>
        <taxon>Thermotogae</taxon>
        <taxon>Kosmotogales</taxon>
        <taxon>Kosmotogaceae</taxon>
        <taxon>Mesotoga</taxon>
    </lineage>
</organism>
<accession>A0A117M2W3</accession>
<evidence type="ECO:0000313" key="10">
    <source>
        <dbReference type="Proteomes" id="UP000054092"/>
    </source>
</evidence>
<feature type="binding site" evidence="7">
    <location>
        <position position="120"/>
    </location>
    <ligand>
        <name>Zn(2+)</name>
        <dbReference type="ChEBI" id="CHEBI:29105"/>
    </ligand>
</feature>
<evidence type="ECO:0000256" key="4">
    <source>
        <dbReference type="ARBA" id="ARBA00023277"/>
    </source>
</evidence>
<comment type="caution">
    <text evidence="9">The sequence shown here is derived from an EMBL/GenBank/DDBJ whole genome shotgun (WGS) entry which is preliminary data.</text>
</comment>
<protein>
    <submittedName>
        <fullName evidence="9">N-acetylglucosamine-6-phosphate deacetylase</fullName>
    </submittedName>
</protein>
<keyword evidence="3 5" id="KW-0378">Hydrolase</keyword>